<dbReference type="Proteomes" id="UP000094336">
    <property type="component" value="Unassembled WGS sequence"/>
</dbReference>
<gene>
    <name evidence="22" type="ORF">BABINDRAFT_159993</name>
</gene>
<feature type="region of interest" description="Disordered" evidence="19">
    <location>
        <begin position="429"/>
        <end position="613"/>
    </location>
</feature>
<feature type="compositionally biased region" description="Polar residues" evidence="19">
    <location>
        <begin position="1375"/>
        <end position="1385"/>
    </location>
</feature>
<accession>A0A1E3QVR8</accession>
<dbReference type="Pfam" id="PF07529">
    <property type="entry name" value="HSA"/>
    <property type="match status" value="1"/>
</dbReference>
<reference evidence="23" key="1">
    <citation type="submission" date="2016-05" db="EMBL/GenBank/DDBJ databases">
        <title>Comparative genomics of biotechnologically important yeasts.</title>
        <authorList>
            <consortium name="DOE Joint Genome Institute"/>
            <person name="Riley R."/>
            <person name="Haridas S."/>
            <person name="Wolfe K.H."/>
            <person name="Lopes M.R."/>
            <person name="Hittinger C.T."/>
            <person name="Goker M."/>
            <person name="Salamov A."/>
            <person name="Wisecaver J."/>
            <person name="Long T.M."/>
            <person name="Aerts A.L."/>
            <person name="Barry K."/>
            <person name="Choi C."/>
            <person name="Clum A."/>
            <person name="Coughlan A.Y."/>
            <person name="Deshpande S."/>
            <person name="Douglass A.P."/>
            <person name="Hanson S.J."/>
            <person name="Klenk H.-P."/>
            <person name="Labutti K."/>
            <person name="Lapidus A."/>
            <person name="Lindquist E."/>
            <person name="Lipzen A."/>
            <person name="Meier-Kolthoff J.P."/>
            <person name="Ohm R.A."/>
            <person name="Otillar R.P."/>
            <person name="Pangilinan J."/>
            <person name="Peng Y."/>
            <person name="Rokas A."/>
            <person name="Rosa C.A."/>
            <person name="Scheuner C."/>
            <person name="Sibirny A.A."/>
            <person name="Slot J.C."/>
            <person name="Stielow J.B."/>
            <person name="Sun H."/>
            <person name="Kurtzman C.P."/>
            <person name="Blackwell M."/>
            <person name="Grigoriev I.V."/>
            <person name="Jeffries T.W."/>
        </authorList>
    </citation>
    <scope>NUCLEOTIDE SEQUENCE [LARGE SCALE GENOMIC DNA]</scope>
    <source>
        <strain evidence="23">NRRL Y-12698</strain>
    </source>
</reference>
<feature type="compositionally biased region" description="Low complexity" evidence="19">
    <location>
        <begin position="504"/>
        <end position="523"/>
    </location>
</feature>
<feature type="compositionally biased region" description="Acidic residues" evidence="19">
    <location>
        <begin position="524"/>
        <end position="534"/>
    </location>
</feature>
<comment type="subcellular location">
    <subcellularLocation>
        <location evidence="1">Nucleus</location>
    </subcellularLocation>
</comment>
<protein>
    <recommendedName>
        <fullName evidence="16">Helicase SWR1</fullName>
        <ecNumber evidence="4">3.6.4.12</ecNumber>
    </recommendedName>
    <alternativeName>
        <fullName evidence="18">Helicase swr1</fullName>
    </alternativeName>
</protein>
<keyword evidence="5" id="KW-0547">Nucleotide-binding</keyword>
<dbReference type="FunFam" id="3.40.50.10810:FF:000005">
    <property type="entry name" value="Photoperiod-independent early flowering 1"/>
    <property type="match status" value="1"/>
</dbReference>
<dbReference type="PROSITE" id="PS51194">
    <property type="entry name" value="HELICASE_CTER"/>
    <property type="match status" value="1"/>
</dbReference>
<dbReference type="InterPro" id="IPR000330">
    <property type="entry name" value="SNF2_N"/>
</dbReference>
<feature type="region of interest" description="Disordered" evidence="19">
    <location>
        <begin position="128"/>
        <end position="179"/>
    </location>
</feature>
<dbReference type="GO" id="GO:0000812">
    <property type="term" value="C:Swr1 complex"/>
    <property type="evidence" value="ECO:0007669"/>
    <property type="project" value="EnsemblFungi"/>
</dbReference>
<dbReference type="CDD" id="cd18003">
    <property type="entry name" value="DEXQc_SRCAP"/>
    <property type="match status" value="1"/>
</dbReference>
<evidence type="ECO:0000256" key="16">
    <source>
        <dbReference type="ARBA" id="ARBA00040599"/>
    </source>
</evidence>
<evidence type="ECO:0000256" key="18">
    <source>
        <dbReference type="ARBA" id="ARBA00074297"/>
    </source>
</evidence>
<keyword evidence="23" id="KW-1185">Reference proteome</keyword>
<evidence type="ECO:0000256" key="15">
    <source>
        <dbReference type="ARBA" id="ARBA00037570"/>
    </source>
</evidence>
<dbReference type="GO" id="GO:0005524">
    <property type="term" value="F:ATP binding"/>
    <property type="evidence" value="ECO:0007669"/>
    <property type="project" value="UniProtKB-KW"/>
</dbReference>
<keyword evidence="11" id="KW-0238">DNA-binding</keyword>
<dbReference type="STRING" id="984486.A0A1E3QVR8"/>
<evidence type="ECO:0000256" key="10">
    <source>
        <dbReference type="ARBA" id="ARBA00023015"/>
    </source>
</evidence>
<dbReference type="CDD" id="cd18793">
    <property type="entry name" value="SF2_C_SNF"/>
    <property type="match status" value="1"/>
</dbReference>
<feature type="region of interest" description="Disordered" evidence="19">
    <location>
        <begin position="1365"/>
        <end position="1405"/>
    </location>
</feature>
<keyword evidence="10" id="KW-0805">Transcription regulation</keyword>
<dbReference type="InterPro" id="IPR049730">
    <property type="entry name" value="SNF2/RAD54-like_C"/>
</dbReference>
<dbReference type="Gene3D" id="1.20.120.850">
    <property type="entry name" value="SWI2/SNF2 ATPases, N-terminal domain"/>
    <property type="match status" value="1"/>
</dbReference>
<evidence type="ECO:0000256" key="14">
    <source>
        <dbReference type="ARBA" id="ARBA00023242"/>
    </source>
</evidence>
<evidence type="ECO:0000256" key="19">
    <source>
        <dbReference type="SAM" id="MobiDB-lite"/>
    </source>
</evidence>
<feature type="compositionally biased region" description="Acidic residues" evidence="19">
    <location>
        <begin position="580"/>
        <end position="591"/>
    </location>
</feature>
<dbReference type="InterPro" id="IPR014012">
    <property type="entry name" value="HSA_dom"/>
</dbReference>
<dbReference type="PANTHER" id="PTHR45685">
    <property type="entry name" value="HELICASE SRCAP-RELATED"/>
    <property type="match status" value="1"/>
</dbReference>
<dbReference type="EMBL" id="KV454427">
    <property type="protein sequence ID" value="ODQ81751.1"/>
    <property type="molecule type" value="Genomic_DNA"/>
</dbReference>
<keyword evidence="9" id="KW-0156">Chromatin regulator</keyword>
<evidence type="ECO:0000256" key="9">
    <source>
        <dbReference type="ARBA" id="ARBA00022853"/>
    </source>
</evidence>
<keyword evidence="13" id="KW-0804">Transcription</keyword>
<evidence type="ECO:0000256" key="13">
    <source>
        <dbReference type="ARBA" id="ARBA00023163"/>
    </source>
</evidence>
<evidence type="ECO:0000256" key="3">
    <source>
        <dbReference type="ARBA" id="ARBA00011826"/>
    </source>
</evidence>
<feature type="compositionally biased region" description="Basic and acidic residues" evidence="19">
    <location>
        <begin position="130"/>
        <end position="149"/>
    </location>
</feature>
<dbReference type="SMART" id="SM00490">
    <property type="entry name" value="HELICc"/>
    <property type="match status" value="1"/>
</dbReference>
<dbReference type="PANTHER" id="PTHR45685:SF1">
    <property type="entry name" value="HELICASE SRCAP"/>
    <property type="match status" value="1"/>
</dbReference>
<evidence type="ECO:0000313" key="22">
    <source>
        <dbReference type="EMBL" id="ODQ81751.1"/>
    </source>
</evidence>
<dbReference type="InterPro" id="IPR038718">
    <property type="entry name" value="SNF2-like_sf"/>
</dbReference>
<evidence type="ECO:0000256" key="11">
    <source>
        <dbReference type="ARBA" id="ARBA00023125"/>
    </source>
</evidence>
<dbReference type="OrthoDB" id="372624at2759"/>
<keyword evidence="7" id="KW-0347">Helicase</keyword>
<evidence type="ECO:0000259" key="20">
    <source>
        <dbReference type="PROSITE" id="PS51192"/>
    </source>
</evidence>
<name>A0A1E3QVR8_9ASCO</name>
<dbReference type="FunFam" id="3.40.50.300:FF:000655">
    <property type="entry name" value="Protein PHOTOPERIOD-INDEPENDENT EARLY FLOWERING 1"/>
    <property type="match status" value="1"/>
</dbReference>
<dbReference type="Gene3D" id="3.40.50.10810">
    <property type="entry name" value="Tandem AAA-ATPase domain"/>
    <property type="match status" value="1"/>
</dbReference>
<feature type="compositionally biased region" description="Acidic residues" evidence="19">
    <location>
        <begin position="449"/>
        <end position="463"/>
    </location>
</feature>
<dbReference type="GO" id="GO:0006338">
    <property type="term" value="P:chromatin remodeling"/>
    <property type="evidence" value="ECO:0007669"/>
    <property type="project" value="UniProtKB-ARBA"/>
</dbReference>
<dbReference type="GeneID" id="30145851"/>
<evidence type="ECO:0000259" key="21">
    <source>
        <dbReference type="PROSITE" id="PS51194"/>
    </source>
</evidence>
<dbReference type="InterPro" id="IPR014001">
    <property type="entry name" value="Helicase_ATP-bd"/>
</dbReference>
<sequence length="1425" mass="161935">MPQRVTLVLSNGDPKRRKLDTEDLIQTHKDKLAAIVSRHQLLTSELFHLRYYTSLQNWDPRINVSEPKENFAYFLEQELLLLNWVDARALDHLPLRLQRKLKQTQTVSVYEAEIESQARGLLLQMIGEESEGRAESEEQNEEQKDEALRPKPKQPPSRKSKRKIETIESSESGSDDENIPLFPPFKLHLNVRVHPAPHFHPQSVLVPQRRDTPAASVEAFLDSFRSLDEDVTEEQYQEHIATQSSLISKIKALVYDPTDNTLGMLKIGDDGRILKMDLPARFQDPIVTVPQLTNANAFHASHNRTPTPSAAVTRTSHHDNLLTHAHTQSVIVHRQLRAHIVRTRKIAQMITTYHRRKVTDHQREAQAKEQRVRTLARTTAQLVRKRWSSAEKAWRILKDREDRERKDEEGRKALGEILERSRVLLEKQRERVPTHEIRDERSDSGSDSMDSDDESERDSDDETPGLAAFYSKPPVASPTPIDDSTLLSFDTNQMAIVNEEYMKGGSSDSDSMSDSNSSGSGSEPESEPESDSGSDEPSTLAGLYGTPAPAPPTEDEVSRLMELTEEEKTAISQQSSYDAVLDDSTSDSDGMDEVHQSDSHLDQSDEAEMPRLATPGERIVKDVPLPLLLRGTLREYQKQGLNWLASLYANDTNGILADEMGLGKTIQTISLIAHLACTEGNWGPHLIIVPTSVMLNWEMEFKRFAPGFKVMTYYGTPQQRKEKRRGWQKQDSFHVCITSYQLVCHDHQVFRRRRWEYMILDEAHNIKNFRSQRWQALLNFNTANRLLLTGTPLQNNIGELWSLLYFLMPSSKWSQAMPAGFANLQDFQAWFGKPVDQLIEKGTQDSETKQTVSKLHQLLRPYLLRRLKKDVEKQMPGKYEHIVYCRLLKRQRYLYDEFMSRAATKDTLTLGNFLSIINCLMQLRKVCNHPDLFEVRPIVTSFAMPESVVSGYSIKEVAVRRLSRAAPQVDLQAVNLCFTGNEALTSQMAEKISRMKPNTVLQGECDKLDEVLQGKQMEPSYGDLSLYYRYVKQQEQVEARDHLKQLLYINGLKCDKAPVYGANLVKLVTLPVLPVQTLAQTLPGRCLQMADSIEKYAFATPPVVALDMTHNVLTPELEAELVDPHSAVQNPFHQSQTKLAIAFPDKSLLQYDCGKLQKLAGLLQELKDGGHRALIFTQMTKVLDILEQFLNIHGYRYLRLDGSTKIEDRQILTDNFNKDTRITCFILSSRSGGLGINLTGADTVIFYDSDWNPAMDKQCQDRCHRIGQTRDVHIYRFVSEYTIESNILKKANQKRELDNIVIQDGDFTTDYFGKLSVKDLLGDAGQGLDEKPLLEGGNIENVLAQAEDAEDAAAANNAMKEVELDDEDFDEDKQSSASRPQTPADDSSAVATPAPDMVEEIEVDEDWGHVDEYMLRFIKDGHLWD</sequence>
<organism evidence="22 23">
    <name type="scientific">Babjeviella inositovora NRRL Y-12698</name>
    <dbReference type="NCBI Taxonomy" id="984486"/>
    <lineage>
        <taxon>Eukaryota</taxon>
        <taxon>Fungi</taxon>
        <taxon>Dikarya</taxon>
        <taxon>Ascomycota</taxon>
        <taxon>Saccharomycotina</taxon>
        <taxon>Pichiomycetes</taxon>
        <taxon>Serinales incertae sedis</taxon>
        <taxon>Babjeviella</taxon>
    </lineage>
</organism>
<dbReference type="RefSeq" id="XP_018987079.1">
    <property type="nucleotide sequence ID" value="XM_019127998.1"/>
</dbReference>
<feature type="domain" description="Helicase ATP-binding" evidence="20">
    <location>
        <begin position="645"/>
        <end position="810"/>
    </location>
</feature>
<proteinExistence type="inferred from homology"/>
<evidence type="ECO:0000256" key="7">
    <source>
        <dbReference type="ARBA" id="ARBA00022806"/>
    </source>
</evidence>
<evidence type="ECO:0000256" key="8">
    <source>
        <dbReference type="ARBA" id="ARBA00022840"/>
    </source>
</evidence>
<dbReference type="GO" id="GO:0042393">
    <property type="term" value="F:histone binding"/>
    <property type="evidence" value="ECO:0007669"/>
    <property type="project" value="TreeGrafter"/>
</dbReference>
<dbReference type="SMART" id="SM00487">
    <property type="entry name" value="DEXDc"/>
    <property type="match status" value="1"/>
</dbReference>
<dbReference type="GO" id="GO:0003677">
    <property type="term" value="F:DNA binding"/>
    <property type="evidence" value="ECO:0007669"/>
    <property type="project" value="UniProtKB-KW"/>
</dbReference>
<evidence type="ECO:0000256" key="5">
    <source>
        <dbReference type="ARBA" id="ARBA00022741"/>
    </source>
</evidence>
<dbReference type="SUPFAM" id="SSF52540">
    <property type="entry name" value="P-loop containing nucleoside triphosphate hydrolases"/>
    <property type="match status" value="2"/>
</dbReference>
<evidence type="ECO:0000256" key="4">
    <source>
        <dbReference type="ARBA" id="ARBA00012551"/>
    </source>
</evidence>
<keyword evidence="12" id="KW-0010">Activator</keyword>
<dbReference type="GO" id="GO:0016887">
    <property type="term" value="F:ATP hydrolysis activity"/>
    <property type="evidence" value="ECO:0007669"/>
    <property type="project" value="TreeGrafter"/>
</dbReference>
<dbReference type="InterPro" id="IPR050520">
    <property type="entry name" value="INO80/SWR1_helicase"/>
</dbReference>
<dbReference type="InterPro" id="IPR001650">
    <property type="entry name" value="Helicase_C-like"/>
</dbReference>
<dbReference type="GO" id="GO:0003678">
    <property type="term" value="F:DNA helicase activity"/>
    <property type="evidence" value="ECO:0007669"/>
    <property type="project" value="UniProtKB-EC"/>
</dbReference>
<evidence type="ECO:0000256" key="2">
    <source>
        <dbReference type="ARBA" id="ARBA00009220"/>
    </source>
</evidence>
<feature type="compositionally biased region" description="Basic and acidic residues" evidence="19">
    <location>
        <begin position="592"/>
        <end position="603"/>
    </location>
</feature>
<comment type="function">
    <text evidence="15">Catalytic component of the SWR1 complex which mediates the ATP-dependent exchange of histone H2A for the H2A variant HZT1 leading to transcriptional regulation of selected genes by chromatin remodeling.</text>
</comment>
<evidence type="ECO:0000256" key="6">
    <source>
        <dbReference type="ARBA" id="ARBA00022801"/>
    </source>
</evidence>
<comment type="catalytic activity">
    <reaction evidence="17">
        <text>ATP + H2O = ADP + phosphate + H(+)</text>
        <dbReference type="Rhea" id="RHEA:13065"/>
        <dbReference type="ChEBI" id="CHEBI:15377"/>
        <dbReference type="ChEBI" id="CHEBI:15378"/>
        <dbReference type="ChEBI" id="CHEBI:30616"/>
        <dbReference type="ChEBI" id="CHEBI:43474"/>
        <dbReference type="ChEBI" id="CHEBI:456216"/>
        <dbReference type="EC" id="3.6.4.12"/>
    </reaction>
</comment>
<feature type="compositionally biased region" description="Basic and acidic residues" evidence="19">
    <location>
        <begin position="429"/>
        <end position="444"/>
    </location>
</feature>
<evidence type="ECO:0000256" key="12">
    <source>
        <dbReference type="ARBA" id="ARBA00023159"/>
    </source>
</evidence>
<feature type="domain" description="Helicase C-terminal" evidence="21">
    <location>
        <begin position="1155"/>
        <end position="1308"/>
    </location>
</feature>
<dbReference type="Pfam" id="PF00271">
    <property type="entry name" value="Helicase_C"/>
    <property type="match status" value="1"/>
</dbReference>
<keyword evidence="8" id="KW-0067">ATP-binding</keyword>
<evidence type="ECO:0000313" key="23">
    <source>
        <dbReference type="Proteomes" id="UP000094336"/>
    </source>
</evidence>
<dbReference type="EC" id="3.6.4.12" evidence="4"/>
<comment type="similarity">
    <text evidence="2">Belongs to the SNF2/RAD54 helicase family. SWR1 subfamily.</text>
</comment>
<feature type="compositionally biased region" description="Basic residues" evidence="19">
    <location>
        <begin position="150"/>
        <end position="162"/>
    </location>
</feature>
<dbReference type="PROSITE" id="PS51192">
    <property type="entry name" value="HELICASE_ATP_BIND_1"/>
    <property type="match status" value="1"/>
</dbReference>
<keyword evidence="14" id="KW-0539">Nucleus</keyword>
<evidence type="ECO:0000256" key="1">
    <source>
        <dbReference type="ARBA" id="ARBA00004123"/>
    </source>
</evidence>
<feature type="compositionally biased region" description="Polar residues" evidence="19">
    <location>
        <begin position="485"/>
        <end position="495"/>
    </location>
</feature>
<evidence type="ECO:0000256" key="17">
    <source>
        <dbReference type="ARBA" id="ARBA00047995"/>
    </source>
</evidence>
<comment type="subunit">
    <text evidence="3">Component of the SWR1 chromatin-remodeling complex.</text>
</comment>
<keyword evidence="6" id="KW-0378">Hydrolase</keyword>
<dbReference type="Gene3D" id="3.40.50.300">
    <property type="entry name" value="P-loop containing nucleotide triphosphate hydrolases"/>
    <property type="match status" value="1"/>
</dbReference>
<dbReference type="Pfam" id="PF00176">
    <property type="entry name" value="SNF2-rel_dom"/>
    <property type="match status" value="1"/>
</dbReference>
<dbReference type="InterPro" id="IPR027417">
    <property type="entry name" value="P-loop_NTPase"/>
</dbReference>